<gene>
    <name evidence="1" type="ORF">NITHO_4920004</name>
</gene>
<keyword evidence="2" id="KW-1185">Reference proteome</keyword>
<organism evidence="1 2">
    <name type="scientific">Nitrolancea hollandica Lb</name>
    <dbReference type="NCBI Taxonomy" id="1129897"/>
    <lineage>
        <taxon>Bacteria</taxon>
        <taxon>Pseudomonadati</taxon>
        <taxon>Thermomicrobiota</taxon>
        <taxon>Thermomicrobia</taxon>
        <taxon>Sphaerobacterales</taxon>
        <taxon>Sphaerobacterineae</taxon>
        <taxon>Sphaerobacteraceae</taxon>
        <taxon>Nitrolancea</taxon>
    </lineage>
</organism>
<accession>I4EL31</accession>
<proteinExistence type="predicted"/>
<reference evidence="1 2" key="1">
    <citation type="journal article" date="2012" name="ISME J.">
        <title>Nitrification expanded: discovery, physiology and genomics of a nitrite-oxidizing bacterium from the phylum Chloroflexi.</title>
        <authorList>
            <person name="Sorokin D.Y."/>
            <person name="Lucker S."/>
            <person name="Vejmelkova D."/>
            <person name="Kostrikina N.A."/>
            <person name="Kleerebezem R."/>
            <person name="Rijpstra W.I."/>
            <person name="Damste J.S."/>
            <person name="Le Paslier D."/>
            <person name="Muyzer G."/>
            <person name="Wagner M."/>
            <person name="van Loosdrecht M.C."/>
            <person name="Daims H."/>
        </authorList>
    </citation>
    <scope>NUCLEOTIDE SEQUENCE [LARGE SCALE GENOMIC DNA]</scope>
    <source>
        <strain evidence="2">none</strain>
    </source>
</reference>
<dbReference type="EMBL" id="CAGS01000437">
    <property type="protein sequence ID" value="CCF85393.1"/>
    <property type="molecule type" value="Genomic_DNA"/>
</dbReference>
<sequence>MHEPTAAEIIAIAEKHGLRIGADWGLYDLDERGVVVSATPFGLLLIDRANDPDLLPPHSPKWPDIAKALQVSIPWLAGLFQGFEGLDDDTNYKDHDLKAFGRGYAVGTLVRLHAMEVVDVRALR</sequence>
<dbReference type="RefSeq" id="WP_008480266.1">
    <property type="nucleotide sequence ID" value="NZ_CAGS01000437.1"/>
</dbReference>
<evidence type="ECO:0000313" key="1">
    <source>
        <dbReference type="EMBL" id="CCF85393.1"/>
    </source>
</evidence>
<name>I4EL31_9BACT</name>
<comment type="caution">
    <text evidence="1">The sequence shown here is derived from an EMBL/GenBank/DDBJ whole genome shotgun (WGS) entry which is preliminary data.</text>
</comment>
<evidence type="ECO:0000313" key="2">
    <source>
        <dbReference type="Proteomes" id="UP000004221"/>
    </source>
</evidence>
<dbReference type="Proteomes" id="UP000004221">
    <property type="component" value="Unassembled WGS sequence"/>
</dbReference>
<dbReference type="AlphaFoldDB" id="I4EL31"/>
<protein>
    <submittedName>
        <fullName evidence="1">Uncharacterized protein</fullName>
    </submittedName>
</protein>